<accession>V6J631</accession>
<evidence type="ECO:0000313" key="2">
    <source>
        <dbReference type="Proteomes" id="UP000018296"/>
    </source>
</evidence>
<keyword evidence="2" id="KW-1185">Reference proteome</keyword>
<reference evidence="1 2" key="1">
    <citation type="journal article" date="2013" name="Genome Announc.">
        <title>Genome Sequence of Sporolactobacillus laevolacticus DSM442, an Efficient Polymer-Grade D-Lactate Producer from Agricultural Waste Cottonseed as a Nitrogen Source.</title>
        <authorList>
            <person name="Wang H."/>
            <person name="Wang L."/>
            <person name="Ju J."/>
            <person name="Yu B."/>
            <person name="Ma Y."/>
        </authorList>
    </citation>
    <scope>NUCLEOTIDE SEQUENCE [LARGE SCALE GENOMIC DNA]</scope>
    <source>
        <strain evidence="1 2">DSM 442</strain>
    </source>
</reference>
<protein>
    <submittedName>
        <fullName evidence="1">Uncharacterized protein</fullName>
    </submittedName>
</protein>
<name>V6J631_9BACL</name>
<dbReference type="RefSeq" id="WP_023509876.1">
    <property type="nucleotide sequence ID" value="NZ_AWTC01000006.1"/>
</dbReference>
<dbReference type="eggNOG" id="ENOG50335SD">
    <property type="taxonomic scope" value="Bacteria"/>
</dbReference>
<dbReference type="Proteomes" id="UP000018296">
    <property type="component" value="Unassembled WGS sequence"/>
</dbReference>
<sequence>MSKATELLPLKMYHDLCGEIDCLYLRIHQLEIERKYYWKMGVRAIMKFDRALEEIYKIDDVLRPLFNVLDDKEYCKKRLETKISELDGVDYKVAVLQMQGKSLLEISHELGYSYDWIKRISARFSNRLYKRASRAGR</sequence>
<organism evidence="1 2">
    <name type="scientific">Sporolactobacillus laevolacticus DSM 442</name>
    <dbReference type="NCBI Taxonomy" id="1395513"/>
    <lineage>
        <taxon>Bacteria</taxon>
        <taxon>Bacillati</taxon>
        <taxon>Bacillota</taxon>
        <taxon>Bacilli</taxon>
        <taxon>Bacillales</taxon>
        <taxon>Sporolactobacillaceae</taxon>
        <taxon>Sporolactobacillus</taxon>
    </lineage>
</organism>
<dbReference type="EMBL" id="AWTC01000006">
    <property type="protein sequence ID" value="EST12224.1"/>
    <property type="molecule type" value="Genomic_DNA"/>
</dbReference>
<gene>
    <name evidence="1" type="ORF">P343_08040</name>
</gene>
<evidence type="ECO:0000313" key="1">
    <source>
        <dbReference type="EMBL" id="EST12224.1"/>
    </source>
</evidence>
<proteinExistence type="predicted"/>
<dbReference type="STRING" id="1395513.P343_08040"/>
<dbReference type="AlphaFoldDB" id="V6J631"/>
<dbReference type="PATRIC" id="fig|1395513.3.peg.1630"/>
<comment type="caution">
    <text evidence="1">The sequence shown here is derived from an EMBL/GenBank/DDBJ whole genome shotgun (WGS) entry which is preliminary data.</text>
</comment>
<dbReference type="OrthoDB" id="1954586at2"/>